<dbReference type="Pfam" id="PF01107">
    <property type="entry name" value="MP"/>
    <property type="match status" value="1"/>
</dbReference>
<evidence type="ECO:0000313" key="1">
    <source>
        <dbReference type="Proteomes" id="UP000813463"/>
    </source>
</evidence>
<dbReference type="AlphaFoldDB" id="A0A9R0IN00"/>
<dbReference type="OrthoDB" id="1429427at2759"/>
<dbReference type="Proteomes" id="UP000813463">
    <property type="component" value="Chromosome 6"/>
</dbReference>
<dbReference type="PANTHER" id="PTHR47599:SF4">
    <property type="entry name" value="POLYPROTEIN"/>
    <property type="match status" value="1"/>
</dbReference>
<dbReference type="InterPro" id="IPR028919">
    <property type="entry name" value="Viral_movement"/>
</dbReference>
<accession>A0A9R0IN00</accession>
<reference evidence="1" key="1">
    <citation type="journal article" date="2021" name="Nat. Commun.">
        <title>Genomic analyses provide insights into spinach domestication and the genetic basis of agronomic traits.</title>
        <authorList>
            <person name="Cai X."/>
            <person name="Sun X."/>
            <person name="Xu C."/>
            <person name="Sun H."/>
            <person name="Wang X."/>
            <person name="Ge C."/>
            <person name="Zhang Z."/>
            <person name="Wang Q."/>
            <person name="Fei Z."/>
            <person name="Jiao C."/>
            <person name="Wang Q."/>
        </authorList>
    </citation>
    <scope>NUCLEOTIDE SEQUENCE [LARGE SCALE GENOMIC DNA]</scope>
    <source>
        <strain evidence="1">cv. Varoflay</strain>
    </source>
</reference>
<proteinExistence type="predicted"/>
<dbReference type="KEGG" id="soe:110791675"/>
<dbReference type="RefSeq" id="XP_021852136.1">
    <property type="nucleotide sequence ID" value="XM_021996444.1"/>
</dbReference>
<reference evidence="2 3" key="2">
    <citation type="submission" date="2025-04" db="UniProtKB">
        <authorList>
            <consortium name="RefSeq"/>
        </authorList>
    </citation>
    <scope>IDENTIFICATION</scope>
</reference>
<protein>
    <submittedName>
        <fullName evidence="2 3">Uncharacterized protein LOC110791675</fullName>
    </submittedName>
</protein>
<dbReference type="RefSeq" id="XP_021852144.1">
    <property type="nucleotide sequence ID" value="XM_021996452.1"/>
</dbReference>
<keyword evidence="1" id="KW-1185">Reference proteome</keyword>
<evidence type="ECO:0000313" key="2">
    <source>
        <dbReference type="RefSeq" id="XP_021852136.1"/>
    </source>
</evidence>
<sequence>MAINFASKEEGSFRITTNSEGWKYPKVPVDEVYNSTHNTMMNSEFLFGPSRWSKAKKLFRVFPSYYVKDFEKTIVLKANDQDVTLKLLKSRKKFPNNGYVHLGLVQIAIKPLVSDILGDPDPDPVIVCLRDARFLTLENSLLSVVESDLAQGPFYFNRCPGYTIPWKDREILTLNIMTGGVPLALTYRVVYKVSKDITLDLRKSILGETTYFQPMATTQTESTTKWDEVQFPESWDRV</sequence>
<dbReference type="PANTHER" id="PTHR47599">
    <property type="entry name" value="CELL-TO-CELL MOVEMENT PROTEIN"/>
    <property type="match status" value="1"/>
</dbReference>
<evidence type="ECO:0000313" key="3">
    <source>
        <dbReference type="RefSeq" id="XP_021852144.1"/>
    </source>
</evidence>
<name>A0A9R0IN00_SPIOL</name>
<organism evidence="1 2">
    <name type="scientific">Spinacia oleracea</name>
    <name type="common">Spinach</name>
    <dbReference type="NCBI Taxonomy" id="3562"/>
    <lineage>
        <taxon>Eukaryota</taxon>
        <taxon>Viridiplantae</taxon>
        <taxon>Streptophyta</taxon>
        <taxon>Embryophyta</taxon>
        <taxon>Tracheophyta</taxon>
        <taxon>Spermatophyta</taxon>
        <taxon>Magnoliopsida</taxon>
        <taxon>eudicotyledons</taxon>
        <taxon>Gunneridae</taxon>
        <taxon>Pentapetalae</taxon>
        <taxon>Caryophyllales</taxon>
        <taxon>Chenopodiaceae</taxon>
        <taxon>Chenopodioideae</taxon>
        <taxon>Anserineae</taxon>
        <taxon>Spinacia</taxon>
    </lineage>
</organism>
<gene>
    <name evidence="2 3" type="primary">LOC110791675</name>
</gene>
<dbReference type="GeneID" id="110791675"/>
<dbReference type="InterPro" id="IPR051596">
    <property type="entry name" value="Caulimoviridae_Movement"/>
</dbReference>